<dbReference type="InterPro" id="IPR017871">
    <property type="entry name" value="ABC_transporter-like_CS"/>
</dbReference>
<accession>A0A061R6V0</accession>
<evidence type="ECO:0000256" key="1">
    <source>
        <dbReference type="ARBA" id="ARBA00008575"/>
    </source>
</evidence>
<dbReference type="CDD" id="cd03223">
    <property type="entry name" value="ABCD_peroxisomal_ALDP"/>
    <property type="match status" value="2"/>
</dbReference>
<dbReference type="Gene3D" id="3.40.50.300">
    <property type="entry name" value="P-loop containing nucleotide triphosphate hydrolases"/>
    <property type="match status" value="2"/>
</dbReference>
<gene>
    <name evidence="11" type="ORF">TSPGSL018_14122</name>
</gene>
<keyword evidence="4" id="KW-0547">Nucleotide-binding</keyword>
<keyword evidence="6 9" id="KW-1133">Transmembrane helix</keyword>
<dbReference type="GO" id="GO:0042760">
    <property type="term" value="P:very long-chain fatty acid catabolic process"/>
    <property type="evidence" value="ECO:0007669"/>
    <property type="project" value="TreeGrafter"/>
</dbReference>
<dbReference type="PANTHER" id="PTHR11384">
    <property type="entry name" value="ATP-BINDING CASSETTE, SUB-FAMILY D MEMBER"/>
    <property type="match status" value="1"/>
</dbReference>
<protein>
    <submittedName>
        <fullName evidence="11">Abc transporter d family member 1</fullName>
    </submittedName>
</protein>
<dbReference type="GO" id="GO:0007031">
    <property type="term" value="P:peroxisome organization"/>
    <property type="evidence" value="ECO:0007669"/>
    <property type="project" value="TreeGrafter"/>
</dbReference>
<feature type="transmembrane region" description="Helical" evidence="9">
    <location>
        <begin position="341"/>
        <end position="358"/>
    </location>
</feature>
<feature type="region of interest" description="Disordered" evidence="8">
    <location>
        <begin position="630"/>
        <end position="656"/>
    </location>
</feature>
<comment type="similarity">
    <text evidence="1">Belongs to the ABC transporter superfamily. ABCD family. Peroxisomal fatty acyl CoA transporter (TC 3.A.1.203) subfamily.</text>
</comment>
<dbReference type="PROSITE" id="PS00211">
    <property type="entry name" value="ABC_TRANSPORTER_1"/>
    <property type="match status" value="2"/>
</dbReference>
<evidence type="ECO:0000256" key="5">
    <source>
        <dbReference type="ARBA" id="ARBA00022840"/>
    </source>
</evidence>
<evidence type="ECO:0000256" key="4">
    <source>
        <dbReference type="ARBA" id="ARBA00022741"/>
    </source>
</evidence>
<organism evidence="11">
    <name type="scientific">Tetraselmis sp. GSL018</name>
    <dbReference type="NCBI Taxonomy" id="582737"/>
    <lineage>
        <taxon>Eukaryota</taxon>
        <taxon>Viridiplantae</taxon>
        <taxon>Chlorophyta</taxon>
        <taxon>core chlorophytes</taxon>
        <taxon>Chlorodendrophyceae</taxon>
        <taxon>Chlorodendrales</taxon>
        <taxon>Chlorodendraceae</taxon>
        <taxon>Tetraselmis</taxon>
    </lineage>
</organism>
<proteinExistence type="inferred from homology"/>
<dbReference type="InterPro" id="IPR036640">
    <property type="entry name" value="ABC1_TM_sf"/>
</dbReference>
<feature type="transmembrane region" description="Helical" evidence="9">
    <location>
        <begin position="302"/>
        <end position="321"/>
    </location>
</feature>
<evidence type="ECO:0000256" key="7">
    <source>
        <dbReference type="ARBA" id="ARBA00023136"/>
    </source>
</evidence>
<name>A0A061R6V0_9CHLO</name>
<dbReference type="SUPFAM" id="SSF90123">
    <property type="entry name" value="ABC transporter transmembrane region"/>
    <property type="match status" value="2"/>
</dbReference>
<dbReference type="GO" id="GO:0015910">
    <property type="term" value="P:long-chain fatty acid import into peroxisome"/>
    <property type="evidence" value="ECO:0007669"/>
    <property type="project" value="TreeGrafter"/>
</dbReference>
<dbReference type="GO" id="GO:0005524">
    <property type="term" value="F:ATP binding"/>
    <property type="evidence" value="ECO:0007669"/>
    <property type="project" value="UniProtKB-KW"/>
</dbReference>
<dbReference type="GO" id="GO:0005324">
    <property type="term" value="F:long-chain fatty acid transmembrane transporter activity"/>
    <property type="evidence" value="ECO:0007669"/>
    <property type="project" value="TreeGrafter"/>
</dbReference>
<dbReference type="PANTHER" id="PTHR11384:SF56">
    <property type="entry name" value="ABC TRANSPORTER D FAMILY MEMBER 1"/>
    <property type="match status" value="1"/>
</dbReference>
<dbReference type="InterPro" id="IPR011527">
    <property type="entry name" value="ABC1_TM_dom"/>
</dbReference>
<sequence>MQLRGLSASQKKALAAAILLGGGGAAFCHYLQRAKHVKQWDPRTRRRKHASGLDEILPLLVKSAGPQLISIVALSASRTLLSNRLADLQGRLFEAAFLARTPVFLRRLVENLCVCALASAVESTIGSVIEGTKLRWRGLLTERLHRRYFSGMVYYQLNQVDRSVDSPEQRVCEDVPALCNGLGDLVQEWVVSAVDAAFYAHRLKRYMGTHAYTVALAGYVLGVGAASAALSPPFGKLFKRLAGLEAAHRSLHSRLLRNSEPVALYGGVDREGAAIDGAFRRVMSQRHRLAATQWSFGVVQDFLLKYLASTVAVALIIGPFFRGSLRPGTGAESRAAMLRHMRYHTSVIIALFGAMGALGSSGRKLMKLGAHADRVAEMERAMKRLAAERQGHSAGIRDDPRPAFLETDGEISFAEATVVTPADTTLVRDLTLRIPAGTNLLVTGPNGSGKSSLFRVLGGLWPLARGQIGKPGASTEGLCADIFYVPQRPYVTVGTLQEQLIYPLQLPSDGTDVISVEEQRELLKSVDLEGLMQRRAPREVVDWGHELSLGEQQRLGMARLFYHKPRFAILDECTSGVTVEMEERFCRAVAELGCTCVTISHRPALVAFHDMVLSLDGEGGWSVLPGRRRQQEMAAAGKHPVHSDGAEGGTETAGEASGKLVEAGGTGPLVLARAPSEPSGPVEGFLERIQFSCSPERVGGLSAWRALRAAALEAAPVLSHILSHSRPREVSALAAVLLARTALQDRIASLNGRSVDLVLQQDWSAFVRLIGVSVLQSSASAVIAPTLKYLTEKLSLDWCESLTAAISSQYLRGHSFYAVQNLVGIHDADQRITRDVKCLSEELAGLVQGMVKPMIDLAWFSRQMYSLTGTRGLLILYAYIVLSSAGLRVLTPDLRSMAETEAQLEGDLQTVHARLRAHAESVAFFGGGHREGSLISWRFAELCRHLRRSNSLKWGFLAADDFFARQLPNNATWALTLIYSLKQRSEGRGAGAASQGALVHDMRYLSSVVSHCLSAFGELLALQTRVARLRGRAVRVAKLMQALELVPPGQGLTDPSLGAEVARGGGSEGSEGAVSFRGVDVVTPRGGVLARRLSFEVLPGDNLLITGPNGSGKSSIARLLARLWPVHRGIILPGSRMRPGPQRPLLLFVPQKPYTSTASLREQFVYPLSLDEALDQEPSGGSSREERLQHLDGRLMDLARVVKIGHLIEREGGFQAESPWEEQLSLGEQQRLAMARLFYHRPVFGVLDECTNATSTDIEAALYEYAVGAGITLITISQRTALLAYHKHELRLLDGQGNWELVEHR</sequence>
<evidence type="ECO:0000256" key="8">
    <source>
        <dbReference type="SAM" id="MobiDB-lite"/>
    </source>
</evidence>
<dbReference type="SMART" id="SM00382">
    <property type="entry name" value="AAA"/>
    <property type="match status" value="2"/>
</dbReference>
<feature type="domain" description="ABC transporter" evidence="10">
    <location>
        <begin position="411"/>
        <end position="642"/>
    </location>
</feature>
<dbReference type="InterPro" id="IPR003439">
    <property type="entry name" value="ABC_transporter-like_ATP-bd"/>
</dbReference>
<keyword evidence="3 9" id="KW-0812">Transmembrane</keyword>
<evidence type="ECO:0000256" key="2">
    <source>
        <dbReference type="ARBA" id="ARBA00022448"/>
    </source>
</evidence>
<keyword evidence="2" id="KW-0813">Transport</keyword>
<dbReference type="InterPro" id="IPR027417">
    <property type="entry name" value="P-loop_NTPase"/>
</dbReference>
<evidence type="ECO:0000256" key="6">
    <source>
        <dbReference type="ARBA" id="ARBA00022989"/>
    </source>
</evidence>
<dbReference type="PROSITE" id="PS50893">
    <property type="entry name" value="ABC_TRANSPORTER_2"/>
    <property type="match status" value="2"/>
</dbReference>
<dbReference type="InterPro" id="IPR050835">
    <property type="entry name" value="ABC_transporter_sub-D"/>
</dbReference>
<evidence type="ECO:0000256" key="3">
    <source>
        <dbReference type="ARBA" id="ARBA00022692"/>
    </source>
</evidence>
<keyword evidence="7 9" id="KW-0472">Membrane</keyword>
<dbReference type="InterPro" id="IPR003593">
    <property type="entry name" value="AAA+_ATPase"/>
</dbReference>
<dbReference type="Pfam" id="PF06472">
    <property type="entry name" value="ABC_membrane_2"/>
    <property type="match status" value="2"/>
</dbReference>
<evidence type="ECO:0000259" key="10">
    <source>
        <dbReference type="PROSITE" id="PS50893"/>
    </source>
</evidence>
<evidence type="ECO:0000256" key="9">
    <source>
        <dbReference type="SAM" id="Phobius"/>
    </source>
</evidence>
<dbReference type="GO" id="GO:0016887">
    <property type="term" value="F:ATP hydrolysis activity"/>
    <property type="evidence" value="ECO:0007669"/>
    <property type="project" value="InterPro"/>
</dbReference>
<dbReference type="GO" id="GO:0140359">
    <property type="term" value="F:ABC-type transporter activity"/>
    <property type="evidence" value="ECO:0007669"/>
    <property type="project" value="InterPro"/>
</dbReference>
<keyword evidence="5" id="KW-0067">ATP-binding</keyword>
<dbReference type="GO" id="GO:0005778">
    <property type="term" value="C:peroxisomal membrane"/>
    <property type="evidence" value="ECO:0007669"/>
    <property type="project" value="TreeGrafter"/>
</dbReference>
<dbReference type="EMBL" id="GBEZ01020421">
    <property type="protein sequence ID" value="JAC66251.1"/>
    <property type="molecule type" value="Transcribed_RNA"/>
</dbReference>
<feature type="transmembrane region" description="Helical" evidence="9">
    <location>
        <begin position="211"/>
        <end position="230"/>
    </location>
</feature>
<reference evidence="11" key="1">
    <citation type="submission" date="2014-05" db="EMBL/GenBank/DDBJ databases">
        <title>The transcriptome of the halophilic microalga Tetraselmis sp. GSL018 isolated from the Great Salt Lake, Utah.</title>
        <authorList>
            <person name="Jinkerson R.E."/>
            <person name="D'Adamo S."/>
            <person name="Posewitz M.C."/>
        </authorList>
    </citation>
    <scope>NUCLEOTIDE SEQUENCE</scope>
    <source>
        <strain evidence="11">GSL018</strain>
    </source>
</reference>
<dbReference type="GO" id="GO:0006635">
    <property type="term" value="P:fatty acid beta-oxidation"/>
    <property type="evidence" value="ECO:0007669"/>
    <property type="project" value="TreeGrafter"/>
</dbReference>
<dbReference type="Pfam" id="PF00005">
    <property type="entry name" value="ABC_tran"/>
    <property type="match status" value="2"/>
</dbReference>
<evidence type="ECO:0000313" key="11">
    <source>
        <dbReference type="EMBL" id="JAC66251.1"/>
    </source>
</evidence>
<feature type="domain" description="ABC transporter" evidence="10">
    <location>
        <begin position="1074"/>
        <end position="1304"/>
    </location>
</feature>
<dbReference type="SUPFAM" id="SSF52540">
    <property type="entry name" value="P-loop containing nucleoside triphosphate hydrolases"/>
    <property type="match status" value="2"/>
</dbReference>